<dbReference type="GO" id="GO:0004222">
    <property type="term" value="F:metalloendopeptidase activity"/>
    <property type="evidence" value="ECO:0007669"/>
    <property type="project" value="UniProtKB-UniRule"/>
</dbReference>
<evidence type="ECO:0000313" key="6">
    <source>
        <dbReference type="Proteomes" id="UP000075884"/>
    </source>
</evidence>
<keyword evidence="3" id="KW-0812">Transmembrane</keyword>
<evidence type="ECO:0000256" key="3">
    <source>
        <dbReference type="SAM" id="Phobius"/>
    </source>
</evidence>
<proteinExistence type="predicted"/>
<accession>A0A182MY01</accession>
<organism evidence="5 6">
    <name type="scientific">Anopheles dirus</name>
    <dbReference type="NCBI Taxonomy" id="7168"/>
    <lineage>
        <taxon>Eukaryota</taxon>
        <taxon>Metazoa</taxon>
        <taxon>Ecdysozoa</taxon>
        <taxon>Arthropoda</taxon>
        <taxon>Hexapoda</taxon>
        <taxon>Insecta</taxon>
        <taxon>Pterygota</taxon>
        <taxon>Neoptera</taxon>
        <taxon>Endopterygota</taxon>
        <taxon>Diptera</taxon>
        <taxon>Nematocera</taxon>
        <taxon>Culicoidea</taxon>
        <taxon>Culicidae</taxon>
        <taxon>Anophelinae</taxon>
        <taxon>Anopheles</taxon>
    </lineage>
</organism>
<feature type="binding site" evidence="1">
    <location>
        <position position="202"/>
    </location>
    <ligand>
        <name>Zn(2+)</name>
        <dbReference type="ChEBI" id="CHEBI:29105"/>
        <note>catalytic</note>
    </ligand>
</feature>
<dbReference type="EnsemblMetazoa" id="ADIR000255-RA">
    <property type="protein sequence ID" value="ADIR000255-PA"/>
    <property type="gene ID" value="ADIR000255"/>
</dbReference>
<feature type="binding site" evidence="1">
    <location>
        <position position="196"/>
    </location>
    <ligand>
        <name>Zn(2+)</name>
        <dbReference type="ChEBI" id="CHEBI:29105"/>
        <note>catalytic</note>
    </ligand>
</feature>
<dbReference type="GO" id="GO:0006508">
    <property type="term" value="P:proteolysis"/>
    <property type="evidence" value="ECO:0007669"/>
    <property type="project" value="UniProtKB-KW"/>
</dbReference>
<feature type="transmembrane region" description="Helical" evidence="3">
    <location>
        <begin position="49"/>
        <end position="65"/>
    </location>
</feature>
<dbReference type="AlphaFoldDB" id="A0A182MY01"/>
<comment type="cofactor">
    <cofactor evidence="1 2">
        <name>Zn(2+)</name>
        <dbReference type="ChEBI" id="CHEBI:29105"/>
    </cofactor>
    <text evidence="1 2">Binds 1 zinc ion per subunit.</text>
</comment>
<reference evidence="5" key="2">
    <citation type="submission" date="2020-05" db="UniProtKB">
        <authorList>
            <consortium name="EnsemblMetazoa"/>
        </authorList>
    </citation>
    <scope>IDENTIFICATION</scope>
    <source>
        <strain evidence="5">WRAIR2</strain>
    </source>
</reference>
<keyword evidence="2" id="KW-0645">Protease</keyword>
<feature type="binding site" evidence="1">
    <location>
        <position position="192"/>
    </location>
    <ligand>
        <name>Zn(2+)</name>
        <dbReference type="ChEBI" id="CHEBI:29105"/>
        <note>catalytic</note>
    </ligand>
</feature>
<dbReference type="InterPro" id="IPR006026">
    <property type="entry name" value="Peptidase_Metallo"/>
</dbReference>
<dbReference type="CDD" id="cd04280">
    <property type="entry name" value="ZnMc_astacin_like"/>
    <property type="match status" value="1"/>
</dbReference>
<evidence type="ECO:0000313" key="5">
    <source>
        <dbReference type="EnsemblMetazoa" id="ADIR000255-PA"/>
    </source>
</evidence>
<keyword evidence="2" id="KW-0482">Metalloprotease</keyword>
<keyword evidence="3" id="KW-0472">Membrane</keyword>
<name>A0A182MY01_9DIPT</name>
<dbReference type="Proteomes" id="UP000075884">
    <property type="component" value="Unassembled WGS sequence"/>
</dbReference>
<evidence type="ECO:0000259" key="4">
    <source>
        <dbReference type="PROSITE" id="PS51864"/>
    </source>
</evidence>
<keyword evidence="1 2" id="KW-0862">Zinc</keyword>
<evidence type="ECO:0000256" key="2">
    <source>
        <dbReference type="RuleBase" id="RU361183"/>
    </source>
</evidence>
<keyword evidence="2" id="KW-0378">Hydrolase</keyword>
<dbReference type="PRINTS" id="PR00480">
    <property type="entry name" value="ASTACIN"/>
</dbReference>
<protein>
    <recommendedName>
        <fullName evidence="2">Metalloendopeptidase</fullName>
        <ecNumber evidence="2">3.4.24.-</ecNumber>
    </recommendedName>
</protein>
<dbReference type="InterPro" id="IPR024079">
    <property type="entry name" value="MetalloPept_cat_dom_sf"/>
</dbReference>
<dbReference type="Pfam" id="PF01400">
    <property type="entry name" value="Astacin"/>
    <property type="match status" value="1"/>
</dbReference>
<dbReference type="VEuPathDB" id="VectorBase:ADIR000255"/>
<dbReference type="PANTHER" id="PTHR10127">
    <property type="entry name" value="DISCOIDIN, CUB, EGF, LAMININ , AND ZINC METALLOPROTEASE DOMAIN CONTAINING"/>
    <property type="match status" value="1"/>
</dbReference>
<dbReference type="InterPro" id="IPR001506">
    <property type="entry name" value="Peptidase_M12A"/>
</dbReference>
<feature type="domain" description="Peptidase M12A" evidence="4">
    <location>
        <begin position="93"/>
        <end position="298"/>
    </location>
</feature>
<dbReference type="PANTHER" id="PTHR10127:SF814">
    <property type="entry name" value="MEPRIN A SUBUNIT BETA"/>
    <property type="match status" value="1"/>
</dbReference>
<sequence>KDRHCLHAQLVPVGTLERLYLVVSVRCDRQLCVAFQTNLTVMAKKRKQVVFTLLLVLVVSVALLVDGSDAKHFEEIGKRHQGDIVLTGIQSDAAAGGGIPIMQDASKWTKGIVPFEISPVFTKPQVDQIINAMLAISSRSCVRFVTRLSTHRQFLNITGNPTGCWATLGMNPLANELNLHPDGCLQTGVIVHQLLHAIGLTHPQTRPDRDFYVLVQEDAIDAAQRSNLAKYQQGVIEDFGLPYDYESILHCQPDAFGSATSNRATVVPLDDVEIGQREELSLKDVRKLNKMYDYEYCGYCLRGNCNELGPNSMG</sequence>
<dbReference type="STRING" id="7168.A0A182MY01"/>
<dbReference type="SUPFAM" id="SSF55486">
    <property type="entry name" value="Metalloproteases ('zincins'), catalytic domain"/>
    <property type="match status" value="1"/>
</dbReference>
<keyword evidence="6" id="KW-1185">Reference proteome</keyword>
<comment type="caution">
    <text evidence="1">Lacks conserved residue(s) required for the propagation of feature annotation.</text>
</comment>
<dbReference type="EC" id="3.4.24.-" evidence="2"/>
<dbReference type="PROSITE" id="PS51864">
    <property type="entry name" value="ASTACIN"/>
    <property type="match status" value="1"/>
</dbReference>
<keyword evidence="3" id="KW-1133">Transmembrane helix</keyword>
<evidence type="ECO:0000256" key="1">
    <source>
        <dbReference type="PROSITE-ProRule" id="PRU01211"/>
    </source>
</evidence>
<keyword evidence="1 2" id="KW-0479">Metal-binding</keyword>
<dbReference type="GO" id="GO:0008270">
    <property type="term" value="F:zinc ion binding"/>
    <property type="evidence" value="ECO:0007669"/>
    <property type="project" value="UniProtKB-UniRule"/>
</dbReference>
<reference evidence="6" key="1">
    <citation type="submission" date="2013-03" db="EMBL/GenBank/DDBJ databases">
        <title>The Genome Sequence of Anopheles dirus WRAIR2.</title>
        <authorList>
            <consortium name="The Broad Institute Genomics Platform"/>
            <person name="Neafsey D.E."/>
            <person name="Walton C."/>
            <person name="Walker B."/>
            <person name="Young S.K."/>
            <person name="Zeng Q."/>
            <person name="Gargeya S."/>
            <person name="Fitzgerald M."/>
            <person name="Haas B."/>
            <person name="Abouelleil A."/>
            <person name="Allen A.W."/>
            <person name="Alvarado L."/>
            <person name="Arachchi H.M."/>
            <person name="Berlin A.M."/>
            <person name="Chapman S.B."/>
            <person name="Gainer-Dewar J."/>
            <person name="Goldberg J."/>
            <person name="Griggs A."/>
            <person name="Gujja S."/>
            <person name="Hansen M."/>
            <person name="Howarth C."/>
            <person name="Imamovic A."/>
            <person name="Ireland A."/>
            <person name="Larimer J."/>
            <person name="McCowan C."/>
            <person name="Murphy C."/>
            <person name="Pearson M."/>
            <person name="Poon T.W."/>
            <person name="Priest M."/>
            <person name="Roberts A."/>
            <person name="Saif S."/>
            <person name="Shea T."/>
            <person name="Sisk P."/>
            <person name="Sykes S."/>
            <person name="Wortman J."/>
            <person name="Nusbaum C."/>
            <person name="Birren B."/>
        </authorList>
    </citation>
    <scope>NUCLEOTIDE SEQUENCE [LARGE SCALE GENOMIC DNA]</scope>
    <source>
        <strain evidence="6">WRAIR2</strain>
    </source>
</reference>
<dbReference type="Gene3D" id="3.40.390.10">
    <property type="entry name" value="Collagenase (Catalytic Domain)"/>
    <property type="match status" value="1"/>
</dbReference>
<dbReference type="SMART" id="SM00235">
    <property type="entry name" value="ZnMc"/>
    <property type="match status" value="1"/>
</dbReference>
<dbReference type="InterPro" id="IPR034035">
    <property type="entry name" value="Astacin-like_dom"/>
</dbReference>